<accession>A0AAU7D1P8</accession>
<dbReference type="RefSeq" id="WP_348269194.1">
    <property type="nucleotide sequence ID" value="NZ_CP121194.1"/>
</dbReference>
<evidence type="ECO:0000313" key="3">
    <source>
        <dbReference type="EMBL" id="XBH11704.1"/>
    </source>
</evidence>
<evidence type="ECO:0000313" key="4">
    <source>
        <dbReference type="EMBL" id="XBH15233.1"/>
    </source>
</evidence>
<accession>A0AAU7DBZ2</accession>
<reference evidence="4" key="1">
    <citation type="submission" date="2023-03" db="EMBL/GenBank/DDBJ databases">
        <title>Edaphobacter sp.</title>
        <authorList>
            <person name="Huber K.J."/>
            <person name="Papendorf J."/>
            <person name="Pilke C."/>
            <person name="Bunk B."/>
            <person name="Sproeer C."/>
            <person name="Pester M."/>
        </authorList>
    </citation>
    <scope>NUCLEOTIDE SEQUENCE</scope>
    <source>
        <strain evidence="3">DSM 109919</strain>
        <strain evidence="4">DSM 109920</strain>
    </source>
</reference>
<evidence type="ECO:0000256" key="1">
    <source>
        <dbReference type="SAM" id="MobiDB-lite"/>
    </source>
</evidence>
<proteinExistence type="predicted"/>
<keyword evidence="2" id="KW-0732">Signal</keyword>
<organism evidence="4">
    <name type="scientific">Edaphobacter paludis</name>
    <dbReference type="NCBI Taxonomy" id="3035702"/>
    <lineage>
        <taxon>Bacteria</taxon>
        <taxon>Pseudomonadati</taxon>
        <taxon>Acidobacteriota</taxon>
        <taxon>Terriglobia</taxon>
        <taxon>Terriglobales</taxon>
        <taxon>Acidobacteriaceae</taxon>
        <taxon>Edaphobacter</taxon>
    </lineage>
</organism>
<feature type="region of interest" description="Disordered" evidence="1">
    <location>
        <begin position="35"/>
        <end position="64"/>
    </location>
</feature>
<dbReference type="InterPro" id="IPR011486">
    <property type="entry name" value="BBP2"/>
</dbReference>
<feature type="compositionally biased region" description="Pro residues" evidence="1">
    <location>
        <begin position="51"/>
        <end position="64"/>
    </location>
</feature>
<protein>
    <submittedName>
        <fullName evidence="4">Porin</fullName>
    </submittedName>
</protein>
<dbReference type="AlphaFoldDB" id="A0AAU7DBZ2"/>
<name>A0AAU7DBZ2_9BACT</name>
<evidence type="ECO:0000256" key="2">
    <source>
        <dbReference type="SAM" id="SignalP"/>
    </source>
</evidence>
<dbReference type="EMBL" id="CP121194">
    <property type="protein sequence ID" value="XBH11704.1"/>
    <property type="molecule type" value="Genomic_DNA"/>
</dbReference>
<dbReference type="InterPro" id="IPR023614">
    <property type="entry name" value="Porin_dom_sf"/>
</dbReference>
<feature type="compositionally biased region" description="Low complexity" evidence="1">
    <location>
        <begin position="35"/>
        <end position="50"/>
    </location>
</feature>
<dbReference type="KEGG" id="epl:P4G45_08260"/>
<feature type="chain" id="PRO_5043288615" evidence="2">
    <location>
        <begin position="34"/>
        <end position="413"/>
    </location>
</feature>
<dbReference type="SUPFAM" id="SSF56935">
    <property type="entry name" value="Porins"/>
    <property type="match status" value="1"/>
</dbReference>
<gene>
    <name evidence="3" type="ORF">P4G45_08260</name>
    <name evidence="4" type="ORF">P8936_08725</name>
</gene>
<dbReference type="Pfam" id="PF07642">
    <property type="entry name" value="BBP2"/>
    <property type="match status" value="1"/>
</dbReference>
<sequence length="413" mass="45058">MAQLKRKTALTRTTLAVLICCTGALFTVRHTQAQDASPPSAAAPKDTPAPSTQPPAATPAPAPAAAPVWSVGSIDFSGLVDGYYSGNFNNPASQVNQLQNFDFKANQFSLEMLKVSMSHSPDPIGFQVDLGFGKAFDWIHATEPSGSTGYLRNVEQAYIAIKPAKAKGFEADFGQFVTSAGAEVIETMTNWNYSHSLLFSYAVPYYHMGLRTSMPLTKSFTGGFQLVNGWNDTEDNNTGKTLGFTGVYTKPKFTLYGNYYVGPENVGTNTGWRNLIDANLVLTPTPKLSAYINYDYGQNRNAVATGTGFTTGSLARWQGIAAAAHYQVTAKSSFTPRFEYFLDPQGFNTGTAQTLNEFTITYEYKMVEGMLARVEFRNDHSDTNFFDKDKNPASTQNQPGITVGMIAFFGPKR</sequence>
<feature type="signal peptide" evidence="2">
    <location>
        <begin position="1"/>
        <end position="33"/>
    </location>
</feature>
<dbReference type="EMBL" id="CP121195">
    <property type="protein sequence ID" value="XBH15233.1"/>
    <property type="molecule type" value="Genomic_DNA"/>
</dbReference>
<dbReference type="Gene3D" id="2.40.160.10">
    <property type="entry name" value="Porin"/>
    <property type="match status" value="1"/>
</dbReference>